<keyword evidence="3" id="KW-1185">Reference proteome</keyword>
<feature type="compositionally biased region" description="Basic and acidic residues" evidence="1">
    <location>
        <begin position="259"/>
        <end position="270"/>
    </location>
</feature>
<organism evidence="2 3">
    <name type="scientific">Rickenella mellea</name>
    <dbReference type="NCBI Taxonomy" id="50990"/>
    <lineage>
        <taxon>Eukaryota</taxon>
        <taxon>Fungi</taxon>
        <taxon>Dikarya</taxon>
        <taxon>Basidiomycota</taxon>
        <taxon>Agaricomycotina</taxon>
        <taxon>Agaricomycetes</taxon>
        <taxon>Hymenochaetales</taxon>
        <taxon>Rickenellaceae</taxon>
        <taxon>Rickenella</taxon>
    </lineage>
</organism>
<dbReference type="EMBL" id="ML170160">
    <property type="protein sequence ID" value="TDL26997.1"/>
    <property type="molecule type" value="Genomic_DNA"/>
</dbReference>
<protein>
    <submittedName>
        <fullName evidence="2">Uncharacterized protein</fullName>
    </submittedName>
</protein>
<evidence type="ECO:0000313" key="2">
    <source>
        <dbReference type="EMBL" id="TDL26997.1"/>
    </source>
</evidence>
<gene>
    <name evidence="2" type="ORF">BD410DRAFT_800073</name>
</gene>
<dbReference type="AlphaFoldDB" id="A0A4Y7QH66"/>
<proteinExistence type="predicted"/>
<dbReference type="VEuPathDB" id="FungiDB:BD410DRAFT_800073"/>
<accession>A0A4Y7QH66</accession>
<sequence length="339" mass="38657">MLMCCTASLEWGLNSPVNVSTNSSGTFTKTLDRMIQALDKIQSEPRSEKETHHFTFLISGCDGVEEGITEDGIGYGDGTQCYGDDFLTLGPSIKNREPTEYEKEASLKLQAERHLQNFGLELPLKEEWILNPHTDQFYCLSILSVVQPEYARFHDDLFAFRQLQQSVEKMKGPKLQLTKKKYRRQKCFRSRAGLTLPRTRSIRWRYSKHLETIDYNYGHKQQSVSGLGYLRKDFDSARDDSESGTEQNSPANEPVENLTQERDKKQDLKKHEDVSKLSNLLDAVTRNLHVSIHFNFVIEGWYPEHGSADEYGISVGCLYSESSTSVSRDGTGNCECLQL</sequence>
<feature type="region of interest" description="Disordered" evidence="1">
    <location>
        <begin position="236"/>
        <end position="270"/>
    </location>
</feature>
<reference evidence="2 3" key="1">
    <citation type="submission" date="2018-06" db="EMBL/GenBank/DDBJ databases">
        <title>A transcriptomic atlas of mushroom development highlights an independent origin of complex multicellularity.</title>
        <authorList>
            <consortium name="DOE Joint Genome Institute"/>
            <person name="Krizsan K."/>
            <person name="Almasi E."/>
            <person name="Merenyi Z."/>
            <person name="Sahu N."/>
            <person name="Viragh M."/>
            <person name="Koszo T."/>
            <person name="Mondo S."/>
            <person name="Kiss B."/>
            <person name="Balint B."/>
            <person name="Kues U."/>
            <person name="Barry K."/>
            <person name="Hegedus J.C."/>
            <person name="Henrissat B."/>
            <person name="Johnson J."/>
            <person name="Lipzen A."/>
            <person name="Ohm R."/>
            <person name="Nagy I."/>
            <person name="Pangilinan J."/>
            <person name="Yan J."/>
            <person name="Xiong Y."/>
            <person name="Grigoriev I.V."/>
            <person name="Hibbett D.S."/>
            <person name="Nagy L.G."/>
        </authorList>
    </citation>
    <scope>NUCLEOTIDE SEQUENCE [LARGE SCALE GENOMIC DNA]</scope>
    <source>
        <strain evidence="2 3">SZMC22713</strain>
    </source>
</reference>
<name>A0A4Y7QH66_9AGAM</name>
<evidence type="ECO:0000313" key="3">
    <source>
        <dbReference type="Proteomes" id="UP000294933"/>
    </source>
</evidence>
<dbReference type="Proteomes" id="UP000294933">
    <property type="component" value="Unassembled WGS sequence"/>
</dbReference>
<evidence type="ECO:0000256" key="1">
    <source>
        <dbReference type="SAM" id="MobiDB-lite"/>
    </source>
</evidence>